<evidence type="ECO:0000256" key="5">
    <source>
        <dbReference type="PROSITE-ProRule" id="PRU10141"/>
    </source>
</evidence>
<proteinExistence type="predicted"/>
<dbReference type="InterPro" id="IPR008271">
    <property type="entry name" value="Ser/Thr_kinase_AS"/>
</dbReference>
<dbReference type="Gene3D" id="1.10.510.10">
    <property type="entry name" value="Transferase(Phosphotransferase) domain 1"/>
    <property type="match status" value="1"/>
</dbReference>
<dbReference type="InterPro" id="IPR011009">
    <property type="entry name" value="Kinase-like_dom_sf"/>
</dbReference>
<dbReference type="PROSITE" id="PS00108">
    <property type="entry name" value="PROTEIN_KINASE_ST"/>
    <property type="match status" value="1"/>
</dbReference>
<feature type="binding site" evidence="5">
    <location>
        <position position="27"/>
    </location>
    <ligand>
        <name>ATP</name>
        <dbReference type="ChEBI" id="CHEBI:30616"/>
    </ligand>
</feature>
<keyword evidence="4 5" id="KW-0067">ATP-binding</keyword>
<evidence type="ECO:0000256" key="2">
    <source>
        <dbReference type="ARBA" id="ARBA00022741"/>
    </source>
</evidence>
<dbReference type="PATRIC" id="fig|1160705.3.peg.7950"/>
<keyword evidence="1" id="KW-0808">Transferase</keyword>
<dbReference type="Proteomes" id="UP000011205">
    <property type="component" value="Unassembled WGS sequence"/>
</dbReference>
<dbReference type="GO" id="GO:0005524">
    <property type="term" value="F:ATP binding"/>
    <property type="evidence" value="ECO:0007669"/>
    <property type="project" value="UniProtKB-UniRule"/>
</dbReference>
<keyword evidence="2 5" id="KW-0547">Nucleotide-binding</keyword>
<dbReference type="PANTHER" id="PTHR43289">
    <property type="entry name" value="MITOGEN-ACTIVATED PROTEIN KINASE KINASE KINASE 20-RELATED"/>
    <property type="match status" value="1"/>
</dbReference>
<dbReference type="EMBL" id="AMLP01000255">
    <property type="protein sequence ID" value="ELS50972.1"/>
    <property type="molecule type" value="Genomic_DNA"/>
</dbReference>
<evidence type="ECO:0000313" key="8">
    <source>
        <dbReference type="EMBL" id="ELS50972.1"/>
    </source>
</evidence>
<dbReference type="PROSITE" id="PS00107">
    <property type="entry name" value="PROTEIN_KINASE_ATP"/>
    <property type="match status" value="1"/>
</dbReference>
<dbReference type="InterPro" id="IPR017441">
    <property type="entry name" value="Protein_kinase_ATP_BS"/>
</dbReference>
<evidence type="ECO:0000259" key="7">
    <source>
        <dbReference type="PROSITE" id="PS50011"/>
    </source>
</evidence>
<dbReference type="SUPFAM" id="SSF56112">
    <property type="entry name" value="Protein kinase-like (PK-like)"/>
    <property type="match status" value="1"/>
</dbReference>
<keyword evidence="3" id="KW-0418">Kinase</keyword>
<dbReference type="AlphaFoldDB" id="L8P6N3"/>
<accession>L8P6N3</accession>
<dbReference type="CDD" id="cd14014">
    <property type="entry name" value="STKc_PknB_like"/>
    <property type="match status" value="1"/>
</dbReference>
<feature type="region of interest" description="Disordered" evidence="6">
    <location>
        <begin position="333"/>
        <end position="420"/>
    </location>
</feature>
<evidence type="ECO:0000256" key="6">
    <source>
        <dbReference type="SAM" id="MobiDB-lite"/>
    </source>
</evidence>
<reference evidence="8 9" key="1">
    <citation type="journal article" date="2013" name="Genome Announc.">
        <title>Draft Genome Sequence of Streptomyces viridochromogenes Strain Tu57, Producer of Avilamycin.</title>
        <authorList>
            <person name="Gruning B.A."/>
            <person name="Erxleben A."/>
            <person name="Hahnlein A."/>
            <person name="Gunther S."/>
        </authorList>
    </citation>
    <scope>NUCLEOTIDE SEQUENCE [LARGE SCALE GENOMIC DNA]</scope>
    <source>
        <strain evidence="8 9">Tue57</strain>
    </source>
</reference>
<dbReference type="SMART" id="SM00220">
    <property type="entry name" value="S_TKc"/>
    <property type="match status" value="1"/>
</dbReference>
<gene>
    <name evidence="8" type="ORF">STVIR_8042</name>
</gene>
<dbReference type="Pfam" id="PF00069">
    <property type="entry name" value="Pkinase"/>
    <property type="match status" value="1"/>
</dbReference>
<dbReference type="PANTHER" id="PTHR43289:SF34">
    <property type="entry name" value="SERINE_THREONINE-PROTEIN KINASE YBDM-RELATED"/>
    <property type="match status" value="1"/>
</dbReference>
<organism evidence="8 9">
    <name type="scientific">Streptomyces viridochromogenes Tue57</name>
    <dbReference type="NCBI Taxonomy" id="1160705"/>
    <lineage>
        <taxon>Bacteria</taxon>
        <taxon>Bacillati</taxon>
        <taxon>Actinomycetota</taxon>
        <taxon>Actinomycetes</taxon>
        <taxon>Kitasatosporales</taxon>
        <taxon>Streptomycetaceae</taxon>
        <taxon>Streptomyces</taxon>
    </lineage>
</organism>
<name>L8P6N3_STRVR</name>
<evidence type="ECO:0000313" key="9">
    <source>
        <dbReference type="Proteomes" id="UP000011205"/>
    </source>
</evidence>
<feature type="domain" description="Protein kinase" evidence="7">
    <location>
        <begin position="1"/>
        <end position="251"/>
    </location>
</feature>
<sequence length="673" mass="70574">MVGRLGAGGMGTVYASLTESGDRVAVKVIHPMQAGDPDFRARFRREVRLSARVRGPFLLPLLAADAEADAPWLATAYAPGPTLAQHLAAHGPLAGGTLYAFATGTAQALAAIHAAGVVHRDVKPQNVLLTPAGPRVLDFGIAHAVDGTSVTRTGIVTGTPGWISPEHYHSGVTAAEGDLFAWGALVAYAATGRLPFGGGAPEAVAYRITSGQPDLDGIPEELKEIVERALAKEPAERPDAPTAAEACAQLLAAENTQILNGSTAAEAGNALTLIEELVTAQWSVPAPEDLSWPRPDAVPERSSRRRALIAVLVVAAVVGASVGGALAFRHGGSPATGGSENTASAAAAGGSDTGNAADPTRASGPGTDVPRQAAPDPRTVPVPTDPLAGVAGPAFSRSDDEAQPVPGEWSASRDAAGTAEKETAAAIRDQMTAMLATKDMSFMTPTVTFNRQAQTVIVTGGPISTVTDDYKEVFRRASEMAACVSLAHRLKDAPARWPYGRFSVYWKDHKGQDEATILGFGKATKGCYTEEAGRRQGTDEGIATSEIPSTDKDEIRIAAGTVKAITTAWNTRVAEGHGLEPFDREDAITLGFDPVQRMMYVWAWDGSGVLTGRAQQAHFQDVVTKTACPRLLAEYNANKEWIYTHWAIAAYQGNSAWPQLFTSGNCLPAESRP</sequence>
<protein>
    <recommendedName>
        <fullName evidence="7">Protein kinase domain-containing protein</fullName>
    </recommendedName>
</protein>
<dbReference type="InterPro" id="IPR000719">
    <property type="entry name" value="Prot_kinase_dom"/>
</dbReference>
<dbReference type="PROSITE" id="PS50011">
    <property type="entry name" value="PROTEIN_KINASE_DOM"/>
    <property type="match status" value="1"/>
</dbReference>
<comment type="caution">
    <text evidence="8">The sequence shown here is derived from an EMBL/GenBank/DDBJ whole genome shotgun (WGS) entry which is preliminary data.</text>
</comment>
<evidence type="ECO:0000256" key="1">
    <source>
        <dbReference type="ARBA" id="ARBA00022679"/>
    </source>
</evidence>
<evidence type="ECO:0000256" key="3">
    <source>
        <dbReference type="ARBA" id="ARBA00022777"/>
    </source>
</evidence>
<evidence type="ECO:0000256" key="4">
    <source>
        <dbReference type="ARBA" id="ARBA00022840"/>
    </source>
</evidence>
<dbReference type="GO" id="GO:0004674">
    <property type="term" value="F:protein serine/threonine kinase activity"/>
    <property type="evidence" value="ECO:0007669"/>
    <property type="project" value="TreeGrafter"/>
</dbReference>
<feature type="compositionally biased region" description="Low complexity" evidence="6">
    <location>
        <begin position="336"/>
        <end position="358"/>
    </location>
</feature>
<dbReference type="Gene3D" id="3.30.200.20">
    <property type="entry name" value="Phosphorylase Kinase, domain 1"/>
    <property type="match status" value="1"/>
</dbReference>